<feature type="signal peptide" evidence="2">
    <location>
        <begin position="1"/>
        <end position="20"/>
    </location>
</feature>
<feature type="chain" id="PRO_5005465403" description="Carboxypeptidase regulatory-like domain-containing protein" evidence="2">
    <location>
        <begin position="21"/>
        <end position="159"/>
    </location>
</feature>
<feature type="compositionally biased region" description="Gly residues" evidence="1">
    <location>
        <begin position="18"/>
        <end position="64"/>
    </location>
</feature>
<evidence type="ECO:0000256" key="1">
    <source>
        <dbReference type="SAM" id="MobiDB-lite"/>
    </source>
</evidence>
<evidence type="ECO:0000313" key="3">
    <source>
        <dbReference type="EMBL" id="AKU90838.1"/>
    </source>
</evidence>
<sequence length="159" mass="15620">MMVCALAALSACGSSGSVHGGSGGSGGSGATSGAGGSGGTDGTGGRGGTGGIGGDDAGGSGGTVQHGIDVEGTIVDKTFSPVAGVKVALNGDLTRFVTTGPDGIFRFSGVDTPYDLSVVSEERPRLLACSRFVASRARIQSFPCTSSSLRIERSRSDWQ</sequence>
<dbReference type="KEGG" id="vin:AKJ08_1225"/>
<evidence type="ECO:0000313" key="4">
    <source>
        <dbReference type="Proteomes" id="UP000055590"/>
    </source>
</evidence>
<reference evidence="3 4" key="1">
    <citation type="submission" date="2015-08" db="EMBL/GenBank/DDBJ databases">
        <authorList>
            <person name="Babu N.S."/>
            <person name="Beckwith C.J."/>
            <person name="Beseler K.G."/>
            <person name="Brison A."/>
            <person name="Carone J.V."/>
            <person name="Caskin T.P."/>
            <person name="Diamond M."/>
            <person name="Durham M.E."/>
            <person name="Foxe J.M."/>
            <person name="Go M."/>
            <person name="Henderson B.A."/>
            <person name="Jones I.B."/>
            <person name="McGettigan J.A."/>
            <person name="Micheletti S.J."/>
            <person name="Nasrallah M.E."/>
            <person name="Ortiz D."/>
            <person name="Piller C.R."/>
            <person name="Privatt S.R."/>
            <person name="Schneider S.L."/>
            <person name="Sharp S."/>
            <person name="Smith T.C."/>
            <person name="Stanton J.D."/>
            <person name="Ullery H.E."/>
            <person name="Wilson R.J."/>
            <person name="Serrano M.G."/>
            <person name="Buck G."/>
            <person name="Lee V."/>
            <person name="Wang Y."/>
            <person name="Carvalho R."/>
            <person name="Voegtly L."/>
            <person name="Shi R."/>
            <person name="Duckworth R."/>
            <person name="Johnson A."/>
            <person name="Loviza R."/>
            <person name="Walstead R."/>
            <person name="Shah Z."/>
            <person name="Kiflezghi M."/>
            <person name="Wade K."/>
            <person name="Ball S.L."/>
            <person name="Bradley K.W."/>
            <person name="Asai D.J."/>
            <person name="Bowman C.A."/>
            <person name="Russell D.A."/>
            <person name="Pope W.H."/>
            <person name="Jacobs-Sera D."/>
            <person name="Hendrix R.W."/>
            <person name="Hatfull G.F."/>
        </authorList>
    </citation>
    <scope>NUCLEOTIDE SEQUENCE [LARGE SCALE GENOMIC DNA]</scope>
    <source>
        <strain evidence="3 4">DSM 27710</strain>
    </source>
</reference>
<dbReference type="SUPFAM" id="SSF49464">
    <property type="entry name" value="Carboxypeptidase regulatory domain-like"/>
    <property type="match status" value="1"/>
</dbReference>
<gene>
    <name evidence="3" type="ORF">AKJ08_1225</name>
</gene>
<name>A0A0K1PBC3_9BACT</name>
<dbReference type="EMBL" id="CP012332">
    <property type="protein sequence ID" value="AKU90838.1"/>
    <property type="molecule type" value="Genomic_DNA"/>
</dbReference>
<keyword evidence="4" id="KW-1185">Reference proteome</keyword>
<dbReference type="Proteomes" id="UP000055590">
    <property type="component" value="Chromosome"/>
</dbReference>
<dbReference type="AlphaFoldDB" id="A0A0K1PBC3"/>
<dbReference type="InterPro" id="IPR008969">
    <property type="entry name" value="CarboxyPept-like_regulatory"/>
</dbReference>
<proteinExistence type="predicted"/>
<organism evidence="3 4">
    <name type="scientific">Vulgatibacter incomptus</name>
    <dbReference type="NCBI Taxonomy" id="1391653"/>
    <lineage>
        <taxon>Bacteria</taxon>
        <taxon>Pseudomonadati</taxon>
        <taxon>Myxococcota</taxon>
        <taxon>Myxococcia</taxon>
        <taxon>Myxococcales</taxon>
        <taxon>Cystobacterineae</taxon>
        <taxon>Vulgatibacteraceae</taxon>
        <taxon>Vulgatibacter</taxon>
    </lineage>
</organism>
<evidence type="ECO:0008006" key="5">
    <source>
        <dbReference type="Google" id="ProtNLM"/>
    </source>
</evidence>
<evidence type="ECO:0000256" key="2">
    <source>
        <dbReference type="SAM" id="SignalP"/>
    </source>
</evidence>
<accession>A0A0K1PBC3</accession>
<feature type="region of interest" description="Disordered" evidence="1">
    <location>
        <begin position="18"/>
        <end position="67"/>
    </location>
</feature>
<keyword evidence="2" id="KW-0732">Signal</keyword>
<protein>
    <recommendedName>
        <fullName evidence="5">Carboxypeptidase regulatory-like domain-containing protein</fullName>
    </recommendedName>
</protein>